<evidence type="ECO:0000256" key="8">
    <source>
        <dbReference type="ARBA" id="ARBA00022840"/>
    </source>
</evidence>
<dbReference type="SMART" id="SM00382">
    <property type="entry name" value="AAA"/>
    <property type="match status" value="3"/>
</dbReference>
<keyword evidence="14" id="KW-0206">Cytoskeleton</keyword>
<keyword evidence="6" id="KW-0677">Repeat</keyword>
<feature type="domain" description="AAA+ ATPase" evidence="17">
    <location>
        <begin position="1373"/>
        <end position="1511"/>
    </location>
</feature>
<dbReference type="FunFam" id="1.20.58.1120:FF:000005">
    <property type="entry name" value="Dynein, axonemal, heavy chain 12"/>
    <property type="match status" value="1"/>
</dbReference>
<proteinExistence type="inferred from homology"/>
<dbReference type="InterPro" id="IPR043160">
    <property type="entry name" value="Dynein_C_barrel"/>
</dbReference>
<evidence type="ECO:0000256" key="2">
    <source>
        <dbReference type="ARBA" id="ARBA00004430"/>
    </source>
</evidence>
<evidence type="ECO:0000256" key="15">
    <source>
        <dbReference type="ARBA" id="ARBA00023273"/>
    </source>
</evidence>
<keyword evidence="9" id="KW-0282">Flagellum</keyword>
<dbReference type="InterPro" id="IPR041658">
    <property type="entry name" value="AAA_lid_11"/>
</dbReference>
<dbReference type="InterPro" id="IPR042228">
    <property type="entry name" value="Dynein_linker_3"/>
</dbReference>
<keyword evidence="10" id="KW-0243">Dynein</keyword>
<dbReference type="Gene3D" id="1.10.472.130">
    <property type="match status" value="1"/>
</dbReference>
<dbReference type="FunFam" id="1.10.8.720:FF:000001">
    <property type="entry name" value="dynein heavy chain 7, axonemal"/>
    <property type="match status" value="1"/>
</dbReference>
<accession>A0A1I8J3K8</accession>
<keyword evidence="15" id="KW-0966">Cell projection</keyword>
<comment type="subcellular location">
    <subcellularLocation>
        <location evidence="1">Cell projection</location>
        <location evidence="1">Cilium</location>
        <location evidence="1">Flagellum</location>
    </subcellularLocation>
    <subcellularLocation>
        <location evidence="2">Cytoplasm</location>
        <location evidence="2">Cytoskeleton</location>
        <location evidence="2">Cilium axoneme</location>
    </subcellularLocation>
</comment>
<dbReference type="InterPro" id="IPR003593">
    <property type="entry name" value="AAA+_ATPase"/>
</dbReference>
<dbReference type="Gene3D" id="3.40.50.300">
    <property type="entry name" value="P-loop containing nucleotide triphosphate hydrolases"/>
    <property type="match status" value="5"/>
</dbReference>
<name>A0A1I8J3K8_9PLAT</name>
<evidence type="ECO:0000313" key="18">
    <source>
        <dbReference type="Proteomes" id="UP000095280"/>
    </source>
</evidence>
<dbReference type="InterPro" id="IPR024317">
    <property type="entry name" value="Dynein_heavy_chain_D4_dom"/>
</dbReference>
<dbReference type="FunFam" id="3.40.50.300:FF:000153">
    <property type="entry name" value="Dynein axonemal heavy chain 1"/>
    <property type="match status" value="1"/>
</dbReference>
<dbReference type="FunFam" id="3.40.50.300:FF:001328">
    <property type="entry name" value="Dynein heavy chain 6, axonemal"/>
    <property type="match status" value="1"/>
</dbReference>
<dbReference type="Gene3D" id="1.20.140.100">
    <property type="entry name" value="Dynein heavy chain, N-terminal domain 2"/>
    <property type="match status" value="1"/>
</dbReference>
<evidence type="ECO:0000256" key="9">
    <source>
        <dbReference type="ARBA" id="ARBA00022846"/>
    </source>
</evidence>
<evidence type="ECO:0000256" key="6">
    <source>
        <dbReference type="ARBA" id="ARBA00022737"/>
    </source>
</evidence>
<dbReference type="InterPro" id="IPR013602">
    <property type="entry name" value="Dynein_heavy_linker"/>
</dbReference>
<evidence type="ECO:0000256" key="1">
    <source>
        <dbReference type="ARBA" id="ARBA00004230"/>
    </source>
</evidence>
<dbReference type="Gene3D" id="1.10.287.2620">
    <property type="match status" value="1"/>
</dbReference>
<dbReference type="GO" id="GO:0051959">
    <property type="term" value="F:dynein light intermediate chain binding"/>
    <property type="evidence" value="ECO:0007669"/>
    <property type="project" value="InterPro"/>
</dbReference>
<evidence type="ECO:0000256" key="11">
    <source>
        <dbReference type="ARBA" id="ARBA00023054"/>
    </source>
</evidence>
<evidence type="ECO:0000256" key="16">
    <source>
        <dbReference type="SAM" id="Coils"/>
    </source>
</evidence>
<dbReference type="Pfam" id="PF12780">
    <property type="entry name" value="AAA_8"/>
    <property type="match status" value="1"/>
</dbReference>
<dbReference type="Gene3D" id="1.20.1270.280">
    <property type="match status" value="1"/>
</dbReference>
<dbReference type="FunFam" id="1.10.287.2620:FF:000002">
    <property type="entry name" value="Dynein heavy chain 2, axonemal"/>
    <property type="match status" value="1"/>
</dbReference>
<feature type="coiled-coil region" evidence="16">
    <location>
        <begin position="2628"/>
        <end position="2669"/>
    </location>
</feature>
<keyword evidence="12" id="KW-0969">Cilium</keyword>
<keyword evidence="4" id="KW-0963">Cytoplasm</keyword>
<keyword evidence="13" id="KW-0505">Motor protein</keyword>
<dbReference type="FunFam" id="3.40.50.300:FF:000044">
    <property type="entry name" value="Dynein heavy chain 5, axonemal"/>
    <property type="match status" value="1"/>
</dbReference>
<dbReference type="FunFam" id="1.10.8.710:FF:000004">
    <property type="entry name" value="Dynein axonemal heavy chain 6"/>
    <property type="match status" value="1"/>
</dbReference>
<dbReference type="Pfam" id="PF12774">
    <property type="entry name" value="AAA_6"/>
    <property type="match status" value="1"/>
</dbReference>
<dbReference type="InterPro" id="IPR027417">
    <property type="entry name" value="P-loop_NTPase"/>
</dbReference>
<keyword evidence="18" id="KW-1185">Reference proteome</keyword>
<dbReference type="InterPro" id="IPR035699">
    <property type="entry name" value="AAA_6"/>
</dbReference>
<keyword evidence="8" id="KW-0067">ATP-binding</keyword>
<dbReference type="InterPro" id="IPR042222">
    <property type="entry name" value="Dynein_2_N"/>
</dbReference>
<dbReference type="InterPro" id="IPR024743">
    <property type="entry name" value="Dynein_HC_stalk"/>
</dbReference>
<dbReference type="GO" id="GO:0003341">
    <property type="term" value="P:cilium movement"/>
    <property type="evidence" value="ECO:0007669"/>
    <property type="project" value="UniProtKB-ARBA"/>
</dbReference>
<dbReference type="GO" id="GO:0005874">
    <property type="term" value="C:microtubule"/>
    <property type="evidence" value="ECO:0007669"/>
    <property type="project" value="UniProtKB-KW"/>
</dbReference>
<evidence type="ECO:0000256" key="10">
    <source>
        <dbReference type="ARBA" id="ARBA00023017"/>
    </source>
</evidence>
<keyword evidence="11 16" id="KW-0175">Coiled coil</keyword>
<dbReference type="Gene3D" id="1.20.920.30">
    <property type="match status" value="1"/>
</dbReference>
<dbReference type="InterPro" id="IPR041228">
    <property type="entry name" value="Dynein_C"/>
</dbReference>
<organism evidence="18 19">
    <name type="scientific">Macrostomum lignano</name>
    <dbReference type="NCBI Taxonomy" id="282301"/>
    <lineage>
        <taxon>Eukaryota</taxon>
        <taxon>Metazoa</taxon>
        <taxon>Spiralia</taxon>
        <taxon>Lophotrochozoa</taxon>
        <taxon>Platyhelminthes</taxon>
        <taxon>Rhabditophora</taxon>
        <taxon>Macrostomorpha</taxon>
        <taxon>Macrostomida</taxon>
        <taxon>Macrostomidae</taxon>
        <taxon>Macrostomum</taxon>
    </lineage>
</organism>
<dbReference type="InterPro" id="IPR026983">
    <property type="entry name" value="DHC"/>
</dbReference>
<comment type="similarity">
    <text evidence="3">Belongs to the dynein heavy chain family.</text>
</comment>
<dbReference type="GO" id="GO:0005524">
    <property type="term" value="F:ATP binding"/>
    <property type="evidence" value="ECO:0007669"/>
    <property type="project" value="UniProtKB-KW"/>
</dbReference>
<dbReference type="Gene3D" id="3.10.490.20">
    <property type="match status" value="1"/>
</dbReference>
<dbReference type="FunFam" id="1.20.1270.280:FF:000001">
    <property type="entry name" value="dynein heavy chain 7, axonemal"/>
    <property type="match status" value="1"/>
</dbReference>
<dbReference type="Gene3D" id="3.20.180.20">
    <property type="entry name" value="Dynein heavy chain, N-terminal domain 2"/>
    <property type="match status" value="1"/>
</dbReference>
<dbReference type="Gene3D" id="1.20.58.1120">
    <property type="match status" value="1"/>
</dbReference>
<sequence length="3848" mass="438951">PSNSAGREGFPWHKTAQHVKEFLKRNLHCLHPLPNSVYSQFITGYSQSFRLIDFADLESSYPLTFSDFGARCLAFSKSQSARLKTQWMSECVAVTNDSQAHIEDWIAANDEETRADRMSNFFNCIAQVMSKCIRMTVELSCSDLVRLLETYSAGNDYEGDYTMTCDLALPQLPSVFRVFLEIDLQEELIELQPTEETIANILHATVDAMVGTSANFPRIESHLFVLTAEQRDELESLQSVSPEEDFIEDCRRRLTSVITANTPGPAKYKQRYQQFQYIISRTTEGKILKFISRERNLRDYVKEIEKLKALRDQLAVMPDHVPMHLFLLDCSHLNESLLARVDYLISLLVNNVVTGTRAFCDDICNHYDDIVKRITQQSETTKELVDLQKYVDNLTVDELLDLQRTLLFLMDYAHLSRDDIRLYKRTFMWPVKIMPLIENSEFKLNKEHDVATSRLKRAMTLFVDRLMNLKQDVRNFASKIIISDAAVYVEELDNIQKALDECTEEKNRINREELLLNTGNQTQYVQLQEIHNLKEPYERLWRGILRFQQCSESWISGPMLQVDAEIVEEEVEVLWKTAYRLTKVFSHPDFKGPMRCAATMKARLEKFKINLPLVRALCNPGLKSRHWQAMSREVGQNIEPQADTPLSSYLSLNLEKHLEQLSNISQKATKEFALEKALKMMQTGWRDMNFTFVPYKDTGLSVLAAFDEVQVLLDDHIVKTTTMLNSPFIGPFKKEVTRWSAFLHRMKDILDCWLKVQSSWLYLEPIFSSADIRRQIPNEGQLFEEVNTHWTKIMSYAAKNSNAISVTSQEEMLEKLQECHQKLEVIHKGLNDYLEQKRLFFSRFFFLSNDELLEILSETKDPLRVQPHLKKCFEGIARLNFSSEQEITAMVSAENERVDFVSRIVPADAQGLVEVWLLEVETVMMKSLRCVTGKAIEAYQPHDRKDWVTRWPGQVVLSASIVHWTSEVATAMTQQDGLSQYLLRSINRIDEIVSLVRGQLSSMTRITLEALIVIDVHARDVVRKLHQLATTSPQDFSWTSQLRYYWIDGDLLVRMVTTEVPYGFEYLGNTPRLVITPLTDRCYCTLMGALKLNLGGAPEGPAGTGKTETCKDLAKAVAKQCVVFNCSDGLDYEAMGKFFKGLAQSGAWACFDEFNRIELEVLSVIAQQVQSIQRAITDRTEEFYFEGTKLRLNMSCTIFITMNPGYAGRAELPDNLKVLFRTVSMMIPDYALIAEISLYSMGFVAAQSLSAKIVATYKLCSEQLSSQNHYDYGMRAVKSVLTAAGQMKRKFMDDAEEKLVLKAIVDINLPKFLSPDIPLFEGILSDLFPSVSHLTPDYSLLRQKLRDAADELKLECVPWFEQKLLQLYDMILVRHGLMVVGETLAGKTSAIRTLALALRKIHEQEEVGGMRELPVDFRIINPKAVSMAQLYGRFDPVSHEWTDGVLANIFREHAASYQEERKWIVFDGPVDAVWIENMNTVLDDNRKLCLMSGEIIQMSSRQNMIFEPRDLDQASPATVSRCGMVYMEVRELTHQPLVDAWLRYHLPPEVGPEQARQVRLLFNWILPPCLAFVGRSCLLPIPVNPNHMTMSVINLYAALLQDLKLIGEKEDDDDDDFEFDSENLDLVKKPTRSAQKIEDERTNVMLSCFFFAVVWGTGSLLDQHGREVFDQFFRELCDMPEGSSAQYPRPKGLRCARNLLIPKRGTVFDHVYVTKPFGSWVQWSSQIKPIDIEEEMKTKPIQEIIVPVVQTQIESYFLNRLLANNVPCLLIGPTGTSKTAVAKSFLHSLDPKVYVTHTVNFSAQTSADSVQDNFFAKLDRVRKGLYMPQLNRRLVVFVDDLNMPAKEKYGAQPPIEVLRQLVDHGFWYDRKDTTVVKVQNVNMVCAMDVSGGRQLITRRFLRHCVLIGVSAFDEETMKSIFQPILDHHLNQGFDNSLKRYSRMIVNCTAQLYMSVVKDYLPTPSRSHYLFNLRDFARVVHGYMLLKPQAMPKHATEFAKSVVRLWTHEVYRVFYDRLVSEADCQHFFSLVKTTIEIGFKEKAAVIFDGLQTPDNPLTDSDMRKLMFGDFLKGRDTLPGGTKLYCELTDHATQLREDMVRYLEDYNEISTSPMDLVLFGFAIEHVARICRVLKQPSGHLLLVGIGGSGRQSTTRLATFICDFELFQIEITKNYSVSDWREDIKKLILKAGLDGQNITFLFGDHQIKSISFMEDINLLLNTADIPNIFTNEERLDIVEKTQLFVQQANLQIEITPLNMYNKFIERIKSHLHIALCFSPIGDQFRVRLRMFPSLISCCTIDWFKPWPEDALELVANRYLDDVEMTAEVRDATVSICKNFHESVRHLSEQFQASMNRRTYVTPTSYLELIKTYKVLLSKQRLDILTQKERYAVGLEKLDFSEGQIALMQQKLQDLQPRLIENSTETAELIRVIEKESIEVEQVKKVVEEEEAVANRSAMEAKAIKDECEAKLAEAMPAMNAAIAALDTLKANDITIVKTMLNPPAGVKLVMEAVCILKGLKPEKKTDANGKTVEDYWPTAKKMLGDLKFLDNLKSFDKDNIPEANISRIRKHYVTNPDFDPANIKNTSSACEGLCLWVLAIEDYDKVAKVVAPKKQSLNAAQAIFMEQAEKLKVKQAELHKVLAKLDQLNATLADKQQEKLNLEHNIEMCKVKIVRAERLINGLGGEKVRWHERVGYLTDRYHNIVGDVLLSAGVVAYLGPFTAAYRQECVSNWHALALDKRIPVSRSFSLSATLGDPVRIRDWQIFGLPVDSFSVDNAIIATNSNRWPLLIDPQTQANKWIKNLERANKLEVIKLSTANYLRALENCLQFGNPCLIENVGETLDPILEPVFLKQTYKQSSIDYIRLGDRSVEYSEDFKLYVTTRLRNPHYLPEWSVKVTLVNFMITPDGLQDQLLGILTAKEKPALEEKKNQLILESAKNKRQLKEIEDRILEVLSTSQGNILEDETAIEILSSSRALSEEISQKEKIAESTSEEIDIVRNGYKPVAFHGSLLFFTISDLAHLESMYQYSLSWFVNLYIHTIETSPKSEELQERIKHLNESFTVCVYLNVCRSLFEKDKLLFSFLLFIGIVKGSGKLDETQWRFLLTGGVSISSPDGNPLSDWMPDKSWADISHASTMGRLKGIKAHIRKHEADWKAFYDSAAPHTQPLPAPYEGRLSFLERLIILRCLRPDKIIPAIFNLIDAEMGRTFVDPPAFELEVSFADSVPEVPLLMILSPGLDPLHSLFKFAKDLSTMRRNSQVQQTEDGSDATKAIQVNTVSLGQGQGSKAAVMIEEAIKTGSWVVLQNCHLAVSWLPELEKICDSLITNADRLHKEFRLWLTSYPTPDFPVSILQRAVKMTNETPMNLRSNLLRSYQSHPINDPSFYDTCNKPEVFRKLLFGLCFFHALIQERRKYGPLGWNIPYEFNDSDLQISCRQLHMFVCDYAEPPLDALSYLAGECNYGGRVSDSMDRRLIMSLLGKFYNHQLLSDVEYKFTDSGLYGLPVSTEFDACIEHIKRLPMNPRPEIFGLHDNADITKEQNETSLLFNQILKTLPREVAGASDSQQLIEEISSEILAKLPGAFDVDDAQLKHPVLYEESMNTVLIQELIRFNVLINVITESLKALLKAMKGLIILSAELEEVFDSMTLGKIPQMWLEKSYPSLKPLGSYITDLLHRITFLQNWIDSGTPSVFWISGFYFTQSFLSGVLQNFARTKQIPIDHLTLNFLVTKFGPHEDSIEPPPAGAYVKGLFLEGARWCSESHSLAESHPKILFAELPVILFMPVKKAESSSASSASASTYSCPVYKTLIRRGVLSTTGHSTNFVLCIDLPTDREATHWINRGVCALCQLNT</sequence>
<dbReference type="Pfam" id="PF12781">
    <property type="entry name" value="AAA_9"/>
    <property type="match status" value="1"/>
</dbReference>
<evidence type="ECO:0000259" key="17">
    <source>
        <dbReference type="SMART" id="SM00382"/>
    </source>
</evidence>
<dbReference type="FunFam" id="1.20.140.100:FF:000004">
    <property type="entry name" value="Dynein axonemal heavy chain 6"/>
    <property type="match status" value="1"/>
</dbReference>
<dbReference type="Gene3D" id="1.10.8.720">
    <property type="entry name" value="Region D6 of dynein motor"/>
    <property type="match status" value="1"/>
</dbReference>
<dbReference type="GO" id="GO:0031514">
    <property type="term" value="C:motile cilium"/>
    <property type="evidence" value="ECO:0007669"/>
    <property type="project" value="UniProtKB-SubCell"/>
</dbReference>
<dbReference type="WBParaSite" id="maker-uti_cns_0045611-snap-gene-2.45-mRNA-1">
    <property type="protein sequence ID" value="maker-uti_cns_0045611-snap-gene-2.45-mRNA-1"/>
    <property type="gene ID" value="maker-uti_cns_0045611-snap-gene-2.45"/>
</dbReference>
<dbReference type="InterPro" id="IPR054354">
    <property type="entry name" value="DYNC2H1-like_lid"/>
</dbReference>
<dbReference type="GO" id="GO:0008569">
    <property type="term" value="F:minus-end-directed microtubule motor activity"/>
    <property type="evidence" value="ECO:0007669"/>
    <property type="project" value="InterPro"/>
</dbReference>
<dbReference type="FunFam" id="1.20.920.20:FF:000006">
    <property type="entry name" value="Dynein, axonemal, heavy chain 6"/>
    <property type="match status" value="1"/>
</dbReference>
<dbReference type="FunFam" id="3.40.50.300:FF:000223">
    <property type="entry name" value="Dynein heavy chain 3, axonemal"/>
    <property type="match status" value="1"/>
</dbReference>
<dbReference type="GO" id="GO:0045505">
    <property type="term" value="F:dynein intermediate chain binding"/>
    <property type="evidence" value="ECO:0007669"/>
    <property type="project" value="InterPro"/>
</dbReference>
<protein>
    <submittedName>
        <fullName evidence="19">DHC_N2 domain-containing protein</fullName>
    </submittedName>
</protein>
<dbReference type="InterPro" id="IPR041466">
    <property type="entry name" value="Dynein_AAA5_ext"/>
</dbReference>
<dbReference type="FunFam" id="3.10.490.20:FF:000009">
    <property type="entry name" value="Dynein heavy chain 4"/>
    <property type="match status" value="1"/>
</dbReference>
<feature type="coiled-coil region" evidence="16">
    <location>
        <begin position="485"/>
        <end position="515"/>
    </location>
</feature>
<dbReference type="PANTHER" id="PTHR22878">
    <property type="entry name" value="DYNEIN HEAVY CHAIN 6, AXONEMAL-LIKE-RELATED"/>
    <property type="match status" value="1"/>
</dbReference>
<dbReference type="SUPFAM" id="SSF52540">
    <property type="entry name" value="P-loop containing nucleoside triphosphate hydrolases"/>
    <property type="match status" value="4"/>
</dbReference>
<keyword evidence="5" id="KW-0493">Microtubule</keyword>
<dbReference type="FunFam" id="3.20.180.20:FF:000003">
    <property type="entry name" value="Dynein heavy chain 12, axonemal"/>
    <property type="match status" value="1"/>
</dbReference>
<evidence type="ECO:0000256" key="5">
    <source>
        <dbReference type="ARBA" id="ARBA00022701"/>
    </source>
</evidence>
<dbReference type="Pfam" id="PF12777">
    <property type="entry name" value="MT"/>
    <property type="match status" value="1"/>
</dbReference>
<dbReference type="FunFam" id="1.20.920.30:FF:000002">
    <property type="entry name" value="Dynein axonemal heavy chain 3"/>
    <property type="match status" value="1"/>
</dbReference>
<dbReference type="Gene3D" id="6.10.140.1060">
    <property type="match status" value="1"/>
</dbReference>
<evidence type="ECO:0000256" key="12">
    <source>
        <dbReference type="ARBA" id="ARBA00023069"/>
    </source>
</evidence>
<evidence type="ECO:0000256" key="3">
    <source>
        <dbReference type="ARBA" id="ARBA00008887"/>
    </source>
</evidence>
<evidence type="ECO:0000256" key="7">
    <source>
        <dbReference type="ARBA" id="ARBA00022741"/>
    </source>
</evidence>
<dbReference type="Proteomes" id="UP000095280">
    <property type="component" value="Unplaced"/>
</dbReference>
<dbReference type="InterPro" id="IPR043157">
    <property type="entry name" value="Dynein_AAA1S"/>
</dbReference>
<evidence type="ECO:0000256" key="13">
    <source>
        <dbReference type="ARBA" id="ARBA00023175"/>
    </source>
</evidence>
<dbReference type="Gene3D" id="1.10.8.1220">
    <property type="match status" value="1"/>
</dbReference>
<evidence type="ECO:0000256" key="4">
    <source>
        <dbReference type="ARBA" id="ARBA00022490"/>
    </source>
</evidence>
<reference evidence="19" key="1">
    <citation type="submission" date="2016-11" db="UniProtKB">
        <authorList>
            <consortium name="WormBaseParasite"/>
        </authorList>
    </citation>
    <scope>IDENTIFICATION</scope>
</reference>
<dbReference type="Pfam" id="PF17852">
    <property type="entry name" value="Dynein_AAA_lid"/>
    <property type="match status" value="1"/>
</dbReference>
<dbReference type="InterPro" id="IPR004273">
    <property type="entry name" value="Dynein_heavy_D6_P-loop"/>
</dbReference>
<dbReference type="Pfam" id="PF08393">
    <property type="entry name" value="DHC_N2"/>
    <property type="match status" value="1"/>
</dbReference>
<dbReference type="PANTHER" id="PTHR22878:SF72">
    <property type="entry name" value="DYNEIN HEAVY CHAIN 3, AXONEMAL"/>
    <property type="match status" value="1"/>
</dbReference>
<dbReference type="FunFam" id="3.40.50.300:FF:002141">
    <property type="entry name" value="Dynein heavy chain"/>
    <property type="match status" value="1"/>
</dbReference>
<dbReference type="Pfam" id="PF18199">
    <property type="entry name" value="Dynein_C"/>
    <property type="match status" value="1"/>
</dbReference>
<feature type="domain" description="AAA+ ATPase" evidence="17">
    <location>
        <begin position="1092"/>
        <end position="1231"/>
    </location>
</feature>
<dbReference type="Pfam" id="PF03028">
    <property type="entry name" value="Dynein_heavy"/>
    <property type="match status" value="1"/>
</dbReference>
<evidence type="ECO:0000256" key="14">
    <source>
        <dbReference type="ARBA" id="ARBA00023212"/>
    </source>
</evidence>
<dbReference type="Pfam" id="PF18198">
    <property type="entry name" value="AAA_lid_11"/>
    <property type="match status" value="1"/>
</dbReference>
<keyword evidence="7" id="KW-0547">Nucleotide-binding</keyword>
<dbReference type="InterPro" id="IPR035706">
    <property type="entry name" value="AAA_9"/>
</dbReference>
<dbReference type="Gene3D" id="1.10.8.710">
    <property type="match status" value="1"/>
</dbReference>
<dbReference type="Pfam" id="PF12775">
    <property type="entry name" value="AAA_7"/>
    <property type="match status" value="1"/>
</dbReference>
<dbReference type="Pfam" id="PF22597">
    <property type="entry name" value="DYN_lid"/>
    <property type="match status" value="1"/>
</dbReference>
<feature type="domain" description="AAA+ ATPase" evidence="17">
    <location>
        <begin position="1764"/>
        <end position="1910"/>
    </location>
</feature>
<dbReference type="Gene3D" id="1.20.920.20">
    <property type="match status" value="1"/>
</dbReference>
<dbReference type="InterPro" id="IPR042219">
    <property type="entry name" value="AAA_lid_11_sf"/>
</dbReference>
<dbReference type="GO" id="GO:0005858">
    <property type="term" value="C:axonemal dynein complex"/>
    <property type="evidence" value="ECO:0007669"/>
    <property type="project" value="UniProtKB-ARBA"/>
</dbReference>
<dbReference type="FunFam" id="1.10.8.1220:FF:000001">
    <property type="entry name" value="Dynein axonemal heavy chain 5"/>
    <property type="match status" value="1"/>
</dbReference>
<evidence type="ECO:0000313" key="19">
    <source>
        <dbReference type="WBParaSite" id="maker-uti_cns_0045611-snap-gene-2.45-mRNA-1"/>
    </source>
</evidence>